<dbReference type="PANTHER" id="PTHR15020">
    <property type="entry name" value="FLAVIN REDUCTASE-RELATED"/>
    <property type="match status" value="1"/>
</dbReference>
<evidence type="ECO:0000313" key="4">
    <source>
        <dbReference type="Proteomes" id="UP000266841"/>
    </source>
</evidence>
<comment type="caution">
    <text evidence="3">The sequence shown here is derived from an EMBL/GenBank/DDBJ whole genome shotgun (WGS) entry which is preliminary data.</text>
</comment>
<reference evidence="3 4" key="1">
    <citation type="journal article" date="2012" name="Genome Biol.">
        <title>Genome and low-iron response of an oceanic diatom adapted to chronic iron limitation.</title>
        <authorList>
            <person name="Lommer M."/>
            <person name="Specht M."/>
            <person name="Roy A.S."/>
            <person name="Kraemer L."/>
            <person name="Andreson R."/>
            <person name="Gutowska M.A."/>
            <person name="Wolf J."/>
            <person name="Bergner S.V."/>
            <person name="Schilhabel M.B."/>
            <person name="Klostermeier U.C."/>
            <person name="Beiko R.G."/>
            <person name="Rosenstiel P."/>
            <person name="Hippler M."/>
            <person name="Laroche J."/>
        </authorList>
    </citation>
    <scope>NUCLEOTIDE SEQUENCE [LARGE SCALE GENOMIC DNA]</scope>
    <source>
        <strain evidence="3 4">CCMP1005</strain>
    </source>
</reference>
<gene>
    <name evidence="3" type="ORF">THAOC_10249</name>
</gene>
<sequence>MLRGLILLLSGMAAVSAFTSSRSVVRHRRSAALQMVQGQGSGYKKVFVAGGSKGTGRLIIDKLLASGAEVVALVRSGDAFDYKTVEGSLDGCDACITTLGGSTEGGEDGKMVDYVGNNNVIEAAGILGVTRVVLVTSIGCGDSKDAPPPSVYEVLKKVLEQKEKAERVLQRYYTNSNWTIIRPGGLVTDKATGKASLTEDSSGKVHKSNL</sequence>
<dbReference type="SUPFAM" id="SSF51735">
    <property type="entry name" value="NAD(P)-binding Rossmann-fold domains"/>
    <property type="match status" value="1"/>
</dbReference>
<keyword evidence="4" id="KW-1185">Reference proteome</keyword>
<dbReference type="Pfam" id="PF13460">
    <property type="entry name" value="NAD_binding_10"/>
    <property type="match status" value="1"/>
</dbReference>
<proteinExistence type="predicted"/>
<dbReference type="InterPro" id="IPR016040">
    <property type="entry name" value="NAD(P)-bd_dom"/>
</dbReference>
<protein>
    <recommendedName>
        <fullName evidence="2">NAD(P)-binding domain-containing protein</fullName>
    </recommendedName>
</protein>
<dbReference type="eggNOG" id="KOG1203">
    <property type="taxonomic scope" value="Eukaryota"/>
</dbReference>
<name>K0ST39_THAOC</name>
<evidence type="ECO:0000256" key="1">
    <source>
        <dbReference type="SAM" id="SignalP"/>
    </source>
</evidence>
<feature type="signal peptide" evidence="1">
    <location>
        <begin position="1"/>
        <end position="17"/>
    </location>
</feature>
<dbReference type="Proteomes" id="UP000266841">
    <property type="component" value="Unassembled WGS sequence"/>
</dbReference>
<accession>K0ST39</accession>
<evidence type="ECO:0000259" key="2">
    <source>
        <dbReference type="Pfam" id="PF13460"/>
    </source>
</evidence>
<dbReference type="Gene3D" id="3.40.50.720">
    <property type="entry name" value="NAD(P)-binding Rossmann-like Domain"/>
    <property type="match status" value="1"/>
</dbReference>
<organism evidence="3 4">
    <name type="scientific">Thalassiosira oceanica</name>
    <name type="common">Marine diatom</name>
    <dbReference type="NCBI Taxonomy" id="159749"/>
    <lineage>
        <taxon>Eukaryota</taxon>
        <taxon>Sar</taxon>
        <taxon>Stramenopiles</taxon>
        <taxon>Ochrophyta</taxon>
        <taxon>Bacillariophyta</taxon>
        <taxon>Coscinodiscophyceae</taxon>
        <taxon>Thalassiosirophycidae</taxon>
        <taxon>Thalassiosirales</taxon>
        <taxon>Thalassiosiraceae</taxon>
        <taxon>Thalassiosira</taxon>
    </lineage>
</organism>
<feature type="chain" id="PRO_5003840279" description="NAD(P)-binding domain-containing protein" evidence="1">
    <location>
        <begin position="18"/>
        <end position="210"/>
    </location>
</feature>
<evidence type="ECO:0000313" key="3">
    <source>
        <dbReference type="EMBL" id="EJK68560.1"/>
    </source>
</evidence>
<feature type="domain" description="NAD(P)-binding" evidence="2">
    <location>
        <begin position="77"/>
        <end position="202"/>
    </location>
</feature>
<keyword evidence="1" id="KW-0732">Signal</keyword>
<dbReference type="EMBL" id="AGNL01011162">
    <property type="protein sequence ID" value="EJK68560.1"/>
    <property type="molecule type" value="Genomic_DNA"/>
</dbReference>
<dbReference type="InterPro" id="IPR036291">
    <property type="entry name" value="NAD(P)-bd_dom_sf"/>
</dbReference>
<dbReference type="PANTHER" id="PTHR15020:SF45">
    <property type="entry name" value="NAD(P)-BINDING DOMAIN-CONTAINING PROTEIN"/>
    <property type="match status" value="1"/>
</dbReference>
<dbReference type="OrthoDB" id="419598at2759"/>
<dbReference type="AlphaFoldDB" id="K0ST39"/>